<dbReference type="InterPro" id="IPR001667">
    <property type="entry name" value="DDH_dom"/>
</dbReference>
<dbReference type="Pfam" id="PF02272">
    <property type="entry name" value="DHHA1"/>
    <property type="match status" value="1"/>
</dbReference>
<dbReference type="InterPro" id="IPR003156">
    <property type="entry name" value="DHHA1_dom"/>
</dbReference>
<evidence type="ECO:0000313" key="5">
    <source>
        <dbReference type="Proteomes" id="UP001500466"/>
    </source>
</evidence>
<dbReference type="Gene3D" id="3.90.1640.10">
    <property type="entry name" value="inorganic pyrophosphatase (n-terminal core)"/>
    <property type="match status" value="1"/>
</dbReference>
<proteinExistence type="predicted"/>
<evidence type="ECO:0000256" key="1">
    <source>
        <dbReference type="SAM" id="MobiDB-lite"/>
    </source>
</evidence>
<dbReference type="Proteomes" id="UP001500466">
    <property type="component" value="Unassembled WGS sequence"/>
</dbReference>
<feature type="region of interest" description="Disordered" evidence="1">
    <location>
        <begin position="1"/>
        <end position="55"/>
    </location>
</feature>
<evidence type="ECO:0000313" key="4">
    <source>
        <dbReference type="EMBL" id="GAA4985459.1"/>
    </source>
</evidence>
<organism evidence="4 5">
    <name type="scientific">Yinghuangia aomiensis</name>
    <dbReference type="NCBI Taxonomy" id="676205"/>
    <lineage>
        <taxon>Bacteria</taxon>
        <taxon>Bacillati</taxon>
        <taxon>Actinomycetota</taxon>
        <taxon>Actinomycetes</taxon>
        <taxon>Kitasatosporales</taxon>
        <taxon>Streptomycetaceae</taxon>
        <taxon>Yinghuangia</taxon>
    </lineage>
</organism>
<feature type="domain" description="DHHA1" evidence="3">
    <location>
        <begin position="295"/>
        <end position="366"/>
    </location>
</feature>
<dbReference type="PANTHER" id="PTHR47618">
    <property type="entry name" value="BIFUNCTIONAL OLIGORIBONUCLEASE AND PAP PHOSPHATASE NRNA"/>
    <property type="match status" value="1"/>
</dbReference>
<accession>A0ABP9I2V5</accession>
<dbReference type="PANTHER" id="PTHR47618:SF1">
    <property type="entry name" value="BIFUNCTIONAL OLIGORIBONUCLEASE AND PAP PHOSPHATASE NRNA"/>
    <property type="match status" value="1"/>
</dbReference>
<dbReference type="RefSeq" id="WP_345679324.1">
    <property type="nucleotide sequence ID" value="NZ_BAABHS010000030.1"/>
</dbReference>
<reference evidence="5" key="1">
    <citation type="journal article" date="2019" name="Int. J. Syst. Evol. Microbiol.">
        <title>The Global Catalogue of Microorganisms (GCM) 10K type strain sequencing project: providing services to taxonomists for standard genome sequencing and annotation.</title>
        <authorList>
            <consortium name="The Broad Institute Genomics Platform"/>
            <consortium name="The Broad Institute Genome Sequencing Center for Infectious Disease"/>
            <person name="Wu L."/>
            <person name="Ma J."/>
        </authorList>
    </citation>
    <scope>NUCLEOTIDE SEQUENCE [LARGE SCALE GENOMIC DNA]</scope>
    <source>
        <strain evidence="5">JCM 17986</strain>
    </source>
</reference>
<dbReference type="EMBL" id="BAABHS010000030">
    <property type="protein sequence ID" value="GAA4985459.1"/>
    <property type="molecule type" value="Genomic_DNA"/>
</dbReference>
<name>A0ABP9I2V5_9ACTN</name>
<dbReference type="Gene3D" id="3.10.310.30">
    <property type="match status" value="1"/>
</dbReference>
<gene>
    <name evidence="4" type="ORF">GCM10023205_64750</name>
</gene>
<feature type="compositionally biased region" description="Low complexity" evidence="1">
    <location>
        <begin position="7"/>
        <end position="17"/>
    </location>
</feature>
<sequence length="392" mass="39980">MNPTVSAAGIPAIPGPAKAQDSLTDARKGAAAGVSGGGSSAGAAVPAQPTPPHDRDWDAVADLVGAASRIDLFAHVNPDGDALGSALAVGLALRALGRDVHVSYGDDPLVVPTSLRFLPGQDLLVPPHEVPDAPDLVMVFDAAGSSRLGLLEAKAKAARALVVVDHHASNTRFGTHHIIDVAAPATAVLAEELVYRLGGTLTADIATALYTGLVTDTGSFKYPATTPETHAMAARLLATGIPHADISRAIWDTCRFGYLKVLSGALAEARLDAAAAGGLGLVWTVVTRTDRHAHGIALDEIEGIIDVVRKAAEAEVALVLKEDDDGRLQASARSKGRVDLGKVCAALGGGGHAFAAGYTARDETPGQVVARFRALLADARLPSPADPADAAG</sequence>
<dbReference type="InterPro" id="IPR038763">
    <property type="entry name" value="DHH_sf"/>
</dbReference>
<dbReference type="InterPro" id="IPR051319">
    <property type="entry name" value="Oligoribo/pAp-PDE_c-di-AMP_PDE"/>
</dbReference>
<dbReference type="Pfam" id="PF01368">
    <property type="entry name" value="DHH"/>
    <property type="match status" value="1"/>
</dbReference>
<comment type="caution">
    <text evidence="4">The sequence shown here is derived from an EMBL/GenBank/DDBJ whole genome shotgun (WGS) entry which is preliminary data.</text>
</comment>
<keyword evidence="5" id="KW-1185">Reference proteome</keyword>
<protein>
    <submittedName>
        <fullName evidence="4">Bifunctional oligoribonuclease/PAP phosphatase NrnA</fullName>
    </submittedName>
</protein>
<dbReference type="SUPFAM" id="SSF64182">
    <property type="entry name" value="DHH phosphoesterases"/>
    <property type="match status" value="1"/>
</dbReference>
<evidence type="ECO:0000259" key="2">
    <source>
        <dbReference type="Pfam" id="PF01368"/>
    </source>
</evidence>
<feature type="domain" description="DDH" evidence="2">
    <location>
        <begin position="72"/>
        <end position="212"/>
    </location>
</feature>
<evidence type="ECO:0000259" key="3">
    <source>
        <dbReference type="Pfam" id="PF02272"/>
    </source>
</evidence>